<sequence length="677" mass="74081">MDKPRDVGRGASRSSTAKRHMKPSGYKLIGGLQGIVGSFEFSDKSKKKVPSSSTIASKRFKIPKKFLDHCNGIDHASVPRKLRSAMKKRNRESILLDSGKVNHKMNEVETPEKDGIKKSKKQRTPDWSLRQTLSGSITKDEEEVAETLYALAGMFPDSSLNCRSKLDGMSMPERSILPDIEIEASPNAALQGTGQDTSSCCAESLSGEATKTKFIHKTIDHVDFPESAKFLMASNNGAAAPKMNLQTMPMLVKSDYGNEISLHDSGLRLAIGQSDLPHVETKLEIASEMTRAVEGKQEHRMIKEPKRNAGPALWPGLSPAATSGNQASFLRSTAAEAPLWLDAAMCHSKQDMREGCCGGKVSIVTDKRLWKRSAAHVHITRLIQCLQVPISKDISQTQPNQSNQMRADEGLKHGVLMEIHDSGGLRNEALSMPGTGHSAAANNSQEIETDIFKQQRLYHGISKATPTSGVNSPQKQRFNFLPLSIGVSGLNVNNDYNKVGSGFEPLSKLQVPYLQSPARQHGLQPFSMPQSQYVSTYRDQVSVGGPQVRLQLPHYYGSPLRGSATASNKHQSFWAVQLAAQNRSAVNCNMTSQYPNWPSGRQDSPVIDPCAQAIQSNSPASLGPKITQQHQHFIALASSTSRTSGLDFHFPSICEESRGRFRSNVTPSLQLLCDESI</sequence>
<organism evidence="1 2">
    <name type="scientific">Bauhinia variegata</name>
    <name type="common">Purple orchid tree</name>
    <name type="synonym">Phanera variegata</name>
    <dbReference type="NCBI Taxonomy" id="167791"/>
    <lineage>
        <taxon>Eukaryota</taxon>
        <taxon>Viridiplantae</taxon>
        <taxon>Streptophyta</taxon>
        <taxon>Embryophyta</taxon>
        <taxon>Tracheophyta</taxon>
        <taxon>Spermatophyta</taxon>
        <taxon>Magnoliopsida</taxon>
        <taxon>eudicotyledons</taxon>
        <taxon>Gunneridae</taxon>
        <taxon>Pentapetalae</taxon>
        <taxon>rosids</taxon>
        <taxon>fabids</taxon>
        <taxon>Fabales</taxon>
        <taxon>Fabaceae</taxon>
        <taxon>Cercidoideae</taxon>
        <taxon>Cercideae</taxon>
        <taxon>Bauhiniinae</taxon>
        <taxon>Bauhinia</taxon>
    </lineage>
</organism>
<reference evidence="1 2" key="1">
    <citation type="journal article" date="2022" name="DNA Res.">
        <title>Chromosomal-level genome assembly of the orchid tree Bauhinia variegata (Leguminosae; Cercidoideae) supports the allotetraploid origin hypothesis of Bauhinia.</title>
        <authorList>
            <person name="Zhong Y."/>
            <person name="Chen Y."/>
            <person name="Zheng D."/>
            <person name="Pang J."/>
            <person name="Liu Y."/>
            <person name="Luo S."/>
            <person name="Meng S."/>
            <person name="Qian L."/>
            <person name="Wei D."/>
            <person name="Dai S."/>
            <person name="Zhou R."/>
        </authorList>
    </citation>
    <scope>NUCLEOTIDE SEQUENCE [LARGE SCALE GENOMIC DNA]</scope>
    <source>
        <strain evidence="1">BV-YZ2020</strain>
    </source>
</reference>
<dbReference type="EMBL" id="CM039431">
    <property type="protein sequence ID" value="KAI4336783.1"/>
    <property type="molecule type" value="Genomic_DNA"/>
</dbReference>
<comment type="caution">
    <text evidence="1">The sequence shown here is derived from an EMBL/GenBank/DDBJ whole genome shotgun (WGS) entry which is preliminary data.</text>
</comment>
<gene>
    <name evidence="1" type="ORF">L6164_015265</name>
</gene>
<protein>
    <submittedName>
        <fullName evidence="1">Uncharacterized protein</fullName>
    </submittedName>
</protein>
<name>A0ACB9NL32_BAUVA</name>
<evidence type="ECO:0000313" key="1">
    <source>
        <dbReference type="EMBL" id="KAI4336783.1"/>
    </source>
</evidence>
<keyword evidence="2" id="KW-1185">Reference proteome</keyword>
<proteinExistence type="predicted"/>
<evidence type="ECO:0000313" key="2">
    <source>
        <dbReference type="Proteomes" id="UP000828941"/>
    </source>
</evidence>
<accession>A0ACB9NL32</accession>
<dbReference type="Proteomes" id="UP000828941">
    <property type="component" value="Chromosome 6"/>
</dbReference>